<feature type="domain" description="Ribosome recycling factor" evidence="6">
    <location>
        <begin position="21"/>
        <end position="183"/>
    </location>
</feature>
<evidence type="ECO:0000313" key="9">
    <source>
        <dbReference type="EMBL" id="VDG76814.1"/>
    </source>
</evidence>
<dbReference type="InterPro" id="IPR036191">
    <property type="entry name" value="RRF_sf"/>
</dbReference>
<dbReference type="Pfam" id="PF01765">
    <property type="entry name" value="RRF"/>
    <property type="match status" value="1"/>
</dbReference>
<dbReference type="PANTHER" id="PTHR20982:SF3">
    <property type="entry name" value="MITOCHONDRIAL RIBOSOME RECYCLING FACTOR PSEUDO 1"/>
    <property type="match status" value="1"/>
</dbReference>
<evidence type="ECO:0000313" key="8">
    <source>
        <dbReference type="EMBL" id="SDE01981.1"/>
    </source>
</evidence>
<dbReference type="STRING" id="1657.ACU20_00260"/>
<dbReference type="OrthoDB" id="9804006at2"/>
<dbReference type="Proteomes" id="UP000182744">
    <property type="component" value="Unassembled WGS sequence"/>
</dbReference>
<dbReference type="FunFam" id="1.10.132.20:FF:000001">
    <property type="entry name" value="Ribosome-recycling factor"/>
    <property type="match status" value="1"/>
</dbReference>
<dbReference type="InterPro" id="IPR023584">
    <property type="entry name" value="Ribosome_recyc_fac_dom"/>
</dbReference>
<evidence type="ECO:0000256" key="1">
    <source>
        <dbReference type="ARBA" id="ARBA00004496"/>
    </source>
</evidence>
<dbReference type="AlphaFoldDB" id="A0A0K9EV97"/>
<reference evidence="7" key="4">
    <citation type="submission" date="2023-10" db="EMBL/GenBank/DDBJ databases">
        <title>Whole Genome based description of the genera Actinobaculum and Actinotignum reveals a complex phylogenetic relationship within the species included in the genus Actinotignum.</title>
        <authorList>
            <person name="Jensen C.S."/>
            <person name="Dargis R."/>
            <person name="Kemp M."/>
            <person name="Christensen J.J."/>
        </authorList>
    </citation>
    <scope>NUCLEOTIDE SEQUENCE</scope>
    <source>
        <strain evidence="7">Actinobaculum_suis_CCUG19206T</strain>
    </source>
</reference>
<comment type="similarity">
    <text evidence="2 5">Belongs to the RRF family.</text>
</comment>
<reference evidence="10" key="2">
    <citation type="submission" date="2016-10" db="EMBL/GenBank/DDBJ databases">
        <authorList>
            <person name="Varghese N."/>
        </authorList>
    </citation>
    <scope>NUCLEOTIDE SEQUENCE [LARGE SCALE GENOMIC DNA]</scope>
    <source>
        <strain evidence="10">DSM 20639</strain>
    </source>
</reference>
<evidence type="ECO:0000313" key="10">
    <source>
        <dbReference type="Proteomes" id="UP000182744"/>
    </source>
</evidence>
<evidence type="ECO:0000313" key="7">
    <source>
        <dbReference type="EMBL" id="MDY5154038.1"/>
    </source>
</evidence>
<evidence type="ECO:0000256" key="4">
    <source>
        <dbReference type="ARBA" id="ARBA00022917"/>
    </source>
</evidence>
<dbReference type="Gene3D" id="3.30.1360.40">
    <property type="match status" value="1"/>
</dbReference>
<dbReference type="HAMAP" id="MF_00040">
    <property type="entry name" value="RRF"/>
    <property type="match status" value="1"/>
</dbReference>
<evidence type="ECO:0000259" key="6">
    <source>
        <dbReference type="Pfam" id="PF01765"/>
    </source>
</evidence>
<dbReference type="GO" id="GO:0043023">
    <property type="term" value="F:ribosomal large subunit binding"/>
    <property type="evidence" value="ECO:0007669"/>
    <property type="project" value="TreeGrafter"/>
</dbReference>
<organism evidence="9 11">
    <name type="scientific">Actinobaculum suis</name>
    <dbReference type="NCBI Taxonomy" id="1657"/>
    <lineage>
        <taxon>Bacteria</taxon>
        <taxon>Bacillati</taxon>
        <taxon>Actinomycetota</taxon>
        <taxon>Actinomycetes</taxon>
        <taxon>Actinomycetales</taxon>
        <taxon>Actinomycetaceae</taxon>
        <taxon>Actinobaculum</taxon>
    </lineage>
</organism>
<sequence>MIEETLREAEDGMQKAVEFTRDEFGHIRSGRASAGLFNPILVDYYGTPTPLQQLATIVIPEPRTVMITPFDPGAKANIDKALRESDLGVNPSDDGNVLRINLPALTQERRQEYVKLARTRAEEGRVTVRGVRRKAMDALAKMQKDGDVGEDEVRRQEEQVENLTKKYVGEIDTLLEAKEKDLMEV</sequence>
<keyword evidence="4 5" id="KW-0648">Protein biosynthesis</keyword>
<dbReference type="GO" id="GO:0006415">
    <property type="term" value="P:translational termination"/>
    <property type="evidence" value="ECO:0007669"/>
    <property type="project" value="UniProtKB-UniRule"/>
</dbReference>
<evidence type="ECO:0000256" key="5">
    <source>
        <dbReference type="HAMAP-Rule" id="MF_00040"/>
    </source>
</evidence>
<keyword evidence="3 5" id="KW-0963">Cytoplasm</keyword>
<gene>
    <name evidence="5 9" type="primary">frr</name>
    <name evidence="9" type="ORF">NCTC10327_01449</name>
    <name evidence="7" type="ORF">R6G71_08305</name>
    <name evidence="8" type="ORF">SAMN05421878_101121</name>
</gene>
<name>A0A0K9EV97_9ACTO</name>
<accession>A0A0K9EV97</accession>
<reference evidence="9 11" key="3">
    <citation type="submission" date="2018-11" db="EMBL/GenBank/DDBJ databases">
        <authorList>
            <consortium name="Pathogen Informatics"/>
        </authorList>
    </citation>
    <scope>NUCLEOTIDE SEQUENCE [LARGE SCALE GENOMIC DNA]</scope>
    <source>
        <strain evidence="9 11">NCTC10327</strain>
    </source>
</reference>
<dbReference type="CDD" id="cd00520">
    <property type="entry name" value="RRF"/>
    <property type="match status" value="1"/>
</dbReference>
<dbReference type="InterPro" id="IPR002661">
    <property type="entry name" value="Ribosome_recyc_fac"/>
</dbReference>
<dbReference type="PANTHER" id="PTHR20982">
    <property type="entry name" value="RIBOSOME RECYCLING FACTOR"/>
    <property type="match status" value="1"/>
</dbReference>
<comment type="function">
    <text evidence="5">Responsible for the release of ribosomes from messenger RNA at the termination of protein biosynthesis. May increase the efficiency of translation by recycling ribosomes from one round of translation to another.</text>
</comment>
<dbReference type="SUPFAM" id="SSF55194">
    <property type="entry name" value="Ribosome recycling factor, RRF"/>
    <property type="match status" value="1"/>
</dbReference>
<dbReference type="EMBL" id="UYIO01000001">
    <property type="protein sequence ID" value="VDG76814.1"/>
    <property type="molecule type" value="Genomic_DNA"/>
</dbReference>
<dbReference type="EMBL" id="FNAU01000001">
    <property type="protein sequence ID" value="SDE01981.1"/>
    <property type="molecule type" value="Genomic_DNA"/>
</dbReference>
<reference evidence="8" key="1">
    <citation type="submission" date="2016-10" db="EMBL/GenBank/DDBJ databases">
        <authorList>
            <person name="Varghese N."/>
            <person name="Submissions S."/>
        </authorList>
    </citation>
    <scope>NUCLEOTIDE SEQUENCE</scope>
    <source>
        <strain evidence="8">DSM 20639</strain>
    </source>
</reference>
<dbReference type="PATRIC" id="fig|1657.3.peg.761"/>
<evidence type="ECO:0000256" key="3">
    <source>
        <dbReference type="ARBA" id="ARBA00022490"/>
    </source>
</evidence>
<proteinExistence type="inferred from homology"/>
<protein>
    <recommendedName>
        <fullName evidence="5">Ribosome-recycling factor</fullName>
        <shortName evidence="5">RRF</shortName>
    </recommendedName>
    <alternativeName>
        <fullName evidence="5">Ribosome-releasing factor</fullName>
    </alternativeName>
</protein>
<dbReference type="Proteomes" id="UP001273799">
    <property type="component" value="Unassembled WGS sequence"/>
</dbReference>
<dbReference type="NCBIfam" id="TIGR00496">
    <property type="entry name" value="frr"/>
    <property type="match status" value="1"/>
</dbReference>
<evidence type="ECO:0000256" key="2">
    <source>
        <dbReference type="ARBA" id="ARBA00005912"/>
    </source>
</evidence>
<dbReference type="GO" id="GO:0005737">
    <property type="term" value="C:cytoplasm"/>
    <property type="evidence" value="ECO:0007669"/>
    <property type="project" value="UniProtKB-SubCell"/>
</dbReference>
<dbReference type="FunFam" id="3.30.1360.40:FF:000001">
    <property type="entry name" value="Ribosome-recycling factor"/>
    <property type="match status" value="1"/>
</dbReference>
<keyword evidence="10" id="KW-1185">Reference proteome</keyword>
<comment type="subcellular location">
    <subcellularLocation>
        <location evidence="1 5">Cytoplasm</location>
    </subcellularLocation>
</comment>
<dbReference type="RefSeq" id="WP_049618752.1">
    <property type="nucleotide sequence ID" value="NZ_FNAU01000001.1"/>
</dbReference>
<dbReference type="EMBL" id="JAWNFU010000005">
    <property type="protein sequence ID" value="MDY5154038.1"/>
    <property type="molecule type" value="Genomic_DNA"/>
</dbReference>
<evidence type="ECO:0000313" key="11">
    <source>
        <dbReference type="Proteomes" id="UP000269974"/>
    </source>
</evidence>
<dbReference type="Gene3D" id="1.10.132.20">
    <property type="entry name" value="Ribosome-recycling factor"/>
    <property type="match status" value="1"/>
</dbReference>
<dbReference type="Proteomes" id="UP000269974">
    <property type="component" value="Unassembled WGS sequence"/>
</dbReference>